<proteinExistence type="predicted"/>
<gene>
    <name evidence="6" type="ORF">EOD42_17200</name>
</gene>
<feature type="transmembrane region" description="Helical" evidence="4">
    <location>
        <begin position="349"/>
        <end position="369"/>
    </location>
</feature>
<feature type="transmembrane region" description="Helical" evidence="4">
    <location>
        <begin position="375"/>
        <end position="393"/>
    </location>
</feature>
<protein>
    <submittedName>
        <fullName evidence="6">MFS transporter</fullName>
    </submittedName>
</protein>
<dbReference type="PANTHER" id="PTHR23527:SF1">
    <property type="entry name" value="BLL3282 PROTEIN"/>
    <property type="match status" value="1"/>
</dbReference>
<dbReference type="GO" id="GO:0022857">
    <property type="term" value="F:transmembrane transporter activity"/>
    <property type="evidence" value="ECO:0007669"/>
    <property type="project" value="InterPro"/>
</dbReference>
<dbReference type="RefSeq" id="WP_127788807.1">
    <property type="nucleotide sequence ID" value="NZ_SACL01000006.1"/>
</dbReference>
<keyword evidence="1 4" id="KW-0812">Transmembrane</keyword>
<keyword evidence="3 4" id="KW-0472">Membrane</keyword>
<dbReference type="Gene3D" id="1.20.1250.20">
    <property type="entry name" value="MFS general substrate transporter like domains"/>
    <property type="match status" value="2"/>
</dbReference>
<evidence type="ECO:0000256" key="3">
    <source>
        <dbReference type="ARBA" id="ARBA00023136"/>
    </source>
</evidence>
<name>A0A437MCF2_9PROT</name>
<evidence type="ECO:0000256" key="1">
    <source>
        <dbReference type="ARBA" id="ARBA00022692"/>
    </source>
</evidence>
<accession>A0A437MCF2</accession>
<dbReference type="OrthoDB" id="7488909at2"/>
<evidence type="ECO:0000256" key="4">
    <source>
        <dbReference type="SAM" id="Phobius"/>
    </source>
</evidence>
<dbReference type="EMBL" id="SACL01000006">
    <property type="protein sequence ID" value="RVT95320.1"/>
    <property type="molecule type" value="Genomic_DNA"/>
</dbReference>
<feature type="transmembrane region" description="Helical" evidence="4">
    <location>
        <begin position="308"/>
        <end position="328"/>
    </location>
</feature>
<feature type="transmembrane region" description="Helical" evidence="4">
    <location>
        <begin position="50"/>
        <end position="74"/>
    </location>
</feature>
<evidence type="ECO:0000259" key="5">
    <source>
        <dbReference type="PROSITE" id="PS50850"/>
    </source>
</evidence>
<dbReference type="PANTHER" id="PTHR23527">
    <property type="entry name" value="BLL3282 PROTEIN"/>
    <property type="match status" value="1"/>
</dbReference>
<feature type="transmembrane region" description="Helical" evidence="4">
    <location>
        <begin position="165"/>
        <end position="184"/>
    </location>
</feature>
<feature type="transmembrane region" description="Helical" evidence="4">
    <location>
        <begin position="250"/>
        <end position="271"/>
    </location>
</feature>
<keyword evidence="7" id="KW-1185">Reference proteome</keyword>
<dbReference type="SUPFAM" id="SSF103473">
    <property type="entry name" value="MFS general substrate transporter"/>
    <property type="match status" value="1"/>
</dbReference>
<keyword evidence="2 4" id="KW-1133">Transmembrane helix</keyword>
<sequence length="396" mass="41379">MSTYAPHPQRILMLALGAMFLQQSFATLGRSLPPILAPAIVADLSLDPAWLGVYIGISSAAALVFQLGCGSFILRYGALRFSQIALLLLAAGLGLAAAGPMVFFLFSAILGGGGAATSTPASSHLLGRYVTARQAPLIYSIKQTAVPAGLLAAGLLGPLLTGMWGWRWALVASAIAAVAFALVLQPLRAEFDSDRLPGKSFRLSDFWTTIQVVLRPGLRPYAFGCLMFNGLQAVFTTYFVLFLTELGHSLTAAGALFAVAMIIAVPGRIFWGWLGSGRVEPRLLLGGLSLGMAGSAVLMPLVTPAWPMLGIGVIATGFSATAMSWHGVLLAETARLAPDGMHGHCTGGVLSFGQVGALILPLVYAGVLLTTGSHGLGFAICGAPGFVVGWWLMRRR</sequence>
<dbReference type="Proteomes" id="UP000282957">
    <property type="component" value="Unassembled WGS sequence"/>
</dbReference>
<feature type="transmembrane region" description="Helical" evidence="4">
    <location>
        <begin position="86"/>
        <end position="110"/>
    </location>
</feature>
<feature type="domain" description="Major facilitator superfamily (MFS) profile" evidence="5">
    <location>
        <begin position="10"/>
        <end position="396"/>
    </location>
</feature>
<evidence type="ECO:0000313" key="7">
    <source>
        <dbReference type="Proteomes" id="UP000282957"/>
    </source>
</evidence>
<dbReference type="InterPro" id="IPR011701">
    <property type="entry name" value="MFS"/>
</dbReference>
<dbReference type="PROSITE" id="PS50850">
    <property type="entry name" value="MFS"/>
    <property type="match status" value="1"/>
</dbReference>
<dbReference type="InterPro" id="IPR052952">
    <property type="entry name" value="MFS-Transporter"/>
</dbReference>
<comment type="caution">
    <text evidence="6">The sequence shown here is derived from an EMBL/GenBank/DDBJ whole genome shotgun (WGS) entry which is preliminary data.</text>
</comment>
<evidence type="ECO:0000256" key="2">
    <source>
        <dbReference type="ARBA" id="ARBA00022989"/>
    </source>
</evidence>
<evidence type="ECO:0000313" key="6">
    <source>
        <dbReference type="EMBL" id="RVT95320.1"/>
    </source>
</evidence>
<dbReference type="InterPro" id="IPR020846">
    <property type="entry name" value="MFS_dom"/>
</dbReference>
<dbReference type="AlphaFoldDB" id="A0A437MCF2"/>
<feature type="transmembrane region" description="Helical" evidence="4">
    <location>
        <begin position="221"/>
        <end position="244"/>
    </location>
</feature>
<dbReference type="Pfam" id="PF07690">
    <property type="entry name" value="MFS_1"/>
    <property type="match status" value="1"/>
</dbReference>
<organism evidence="6 7">
    <name type="scientific">Rhodovarius crocodyli</name>
    <dbReference type="NCBI Taxonomy" id="1979269"/>
    <lineage>
        <taxon>Bacteria</taxon>
        <taxon>Pseudomonadati</taxon>
        <taxon>Pseudomonadota</taxon>
        <taxon>Alphaproteobacteria</taxon>
        <taxon>Acetobacterales</taxon>
        <taxon>Roseomonadaceae</taxon>
        <taxon>Rhodovarius</taxon>
    </lineage>
</organism>
<dbReference type="InterPro" id="IPR036259">
    <property type="entry name" value="MFS_trans_sf"/>
</dbReference>
<reference evidence="6 7" key="1">
    <citation type="submission" date="2019-01" db="EMBL/GenBank/DDBJ databases">
        <authorList>
            <person name="Chen W.-M."/>
        </authorList>
    </citation>
    <scope>NUCLEOTIDE SEQUENCE [LARGE SCALE GENOMIC DNA]</scope>
    <source>
        <strain evidence="6 7">CCP-6</strain>
    </source>
</reference>
<feature type="transmembrane region" description="Helical" evidence="4">
    <location>
        <begin position="283"/>
        <end position="302"/>
    </location>
</feature>